<dbReference type="EMBL" id="CP147246">
    <property type="protein sequence ID" value="WYJ95391.1"/>
    <property type="molecule type" value="Genomic_DNA"/>
</dbReference>
<dbReference type="Gene3D" id="1.10.10.10">
    <property type="entry name" value="Winged helix-like DNA-binding domain superfamily/Winged helix DNA-binding domain"/>
    <property type="match status" value="1"/>
</dbReference>
<evidence type="ECO:0000313" key="6">
    <source>
        <dbReference type="EMBL" id="OUZ34872.1"/>
    </source>
</evidence>
<accession>A0A200JCC2</accession>
<keyword evidence="1" id="KW-0805">Transcription regulation</keyword>
<evidence type="ECO:0000256" key="2">
    <source>
        <dbReference type="ARBA" id="ARBA00023125"/>
    </source>
</evidence>
<dbReference type="RefSeq" id="WP_087639547.1">
    <property type="nucleotide sequence ID" value="NZ_CP147246.1"/>
</dbReference>
<evidence type="ECO:0000256" key="3">
    <source>
        <dbReference type="ARBA" id="ARBA00023163"/>
    </source>
</evidence>
<feature type="DNA-binding region" description="OmpR/PhoB-type" evidence="4">
    <location>
        <begin position="122"/>
        <end position="228"/>
    </location>
</feature>
<keyword evidence="3" id="KW-0804">Transcription</keyword>
<reference evidence="6" key="1">
    <citation type="submission" date="2017-05" db="EMBL/GenBank/DDBJ databases">
        <title>The Genome Sequence of Enterococcus sp. 9D6_DIV0238.</title>
        <authorList>
            <consortium name="The Broad Institute Genomics Platform"/>
            <consortium name="The Broad Institute Genomic Center for Infectious Diseases"/>
            <person name="Earl A."/>
            <person name="Manson A."/>
            <person name="Schwartman J."/>
            <person name="Gilmore M."/>
            <person name="Abouelleil A."/>
            <person name="Cao P."/>
            <person name="Chapman S."/>
            <person name="Cusick C."/>
            <person name="Shea T."/>
            <person name="Young S."/>
            <person name="Neafsey D."/>
            <person name="Nusbaum C."/>
            <person name="Birren B."/>
        </authorList>
    </citation>
    <scope>NUCLEOTIDE SEQUENCE [LARGE SCALE GENOMIC DNA]</scope>
    <source>
        <strain evidence="6">9D6_DIV0238</strain>
    </source>
</reference>
<gene>
    <name evidence="6" type="ORF">A5889_000347</name>
    <name evidence="7" type="ORF">A5889_002939</name>
</gene>
<evidence type="ECO:0000256" key="4">
    <source>
        <dbReference type="PROSITE-ProRule" id="PRU01091"/>
    </source>
</evidence>
<proteinExistence type="predicted"/>
<dbReference type="InterPro" id="IPR036388">
    <property type="entry name" value="WH-like_DNA-bd_sf"/>
</dbReference>
<keyword evidence="8" id="KW-1185">Reference proteome</keyword>
<feature type="domain" description="OmpR/PhoB-type" evidence="5">
    <location>
        <begin position="122"/>
        <end position="228"/>
    </location>
</feature>
<dbReference type="AlphaFoldDB" id="A0A200JCC2"/>
<name>A0A200JCC2_9ENTE</name>
<dbReference type="CDD" id="cd00383">
    <property type="entry name" value="trans_reg_C"/>
    <property type="match status" value="1"/>
</dbReference>
<organism evidence="6">
    <name type="scientific">Candidatus Enterococcus dunnyi</name>
    <dbReference type="NCBI Taxonomy" id="1834192"/>
    <lineage>
        <taxon>Bacteria</taxon>
        <taxon>Bacillati</taxon>
        <taxon>Bacillota</taxon>
        <taxon>Bacilli</taxon>
        <taxon>Lactobacillales</taxon>
        <taxon>Enterococcaceae</taxon>
        <taxon>Enterococcus</taxon>
    </lineage>
</organism>
<dbReference type="PROSITE" id="PS51755">
    <property type="entry name" value="OMPR_PHOB"/>
    <property type="match status" value="1"/>
</dbReference>
<sequence length="228" mass="26561">MYKIGIVSQKTYPEKIMSEFEKNGFMLTYLSKEQICSEGLDGIFIEETQEHSISLICELVLSIRKESDVFIWVLSKKSTTVDRQVYLQLGVDNVFNSNYFPAEPLLVIRNTFTRKNKQTPIEESTKMNDSEIESMKLNPRNLSISVVTEENQIEEIALTKLEYQIMELLYSSPGKAFSYKEIYEALWKSPYSDRPYRVANVVFHIRDKLESTSIYIKTVRSKGYRLVL</sequence>
<dbReference type="GO" id="GO:0000160">
    <property type="term" value="P:phosphorelay signal transduction system"/>
    <property type="evidence" value="ECO:0007669"/>
    <property type="project" value="InterPro"/>
</dbReference>
<evidence type="ECO:0000256" key="1">
    <source>
        <dbReference type="ARBA" id="ARBA00023015"/>
    </source>
</evidence>
<dbReference type="SUPFAM" id="SSF46894">
    <property type="entry name" value="C-terminal effector domain of the bipartite response regulators"/>
    <property type="match status" value="1"/>
</dbReference>
<evidence type="ECO:0000313" key="7">
    <source>
        <dbReference type="EMBL" id="WYJ95391.1"/>
    </source>
</evidence>
<protein>
    <recommendedName>
        <fullName evidence="5">OmpR/PhoB-type domain-containing protein</fullName>
    </recommendedName>
</protein>
<dbReference type="GO" id="GO:0003677">
    <property type="term" value="F:DNA binding"/>
    <property type="evidence" value="ECO:0007669"/>
    <property type="project" value="UniProtKB-UniRule"/>
</dbReference>
<dbReference type="EMBL" id="NIBQ01000001">
    <property type="protein sequence ID" value="OUZ34872.1"/>
    <property type="molecule type" value="Genomic_DNA"/>
</dbReference>
<dbReference type="InterPro" id="IPR001867">
    <property type="entry name" value="OmpR/PhoB-type_DNA-bd"/>
</dbReference>
<dbReference type="OrthoDB" id="2195013at2"/>
<dbReference type="SMART" id="SM00862">
    <property type="entry name" value="Trans_reg_C"/>
    <property type="match status" value="1"/>
</dbReference>
<dbReference type="Proteomes" id="UP000196151">
    <property type="component" value="Chromosome"/>
</dbReference>
<dbReference type="GO" id="GO:0006355">
    <property type="term" value="P:regulation of DNA-templated transcription"/>
    <property type="evidence" value="ECO:0007669"/>
    <property type="project" value="InterPro"/>
</dbReference>
<reference evidence="7" key="3">
    <citation type="submission" date="2024-03" db="EMBL/GenBank/DDBJ databases">
        <title>The Genome Sequence of Enterococcus sp. DIV0238c.</title>
        <authorList>
            <consortium name="The Broad Institute Genomics Platform"/>
            <consortium name="The Broad Institute Microbial Omics Core"/>
            <consortium name="The Broad Institute Genomic Center for Infectious Diseases"/>
            <person name="Earl A."/>
            <person name="Manson A."/>
            <person name="Gilmore M."/>
            <person name="Schwartman J."/>
            <person name="Shea T."/>
            <person name="Abouelleil A."/>
            <person name="Cao P."/>
            <person name="Chapman S."/>
            <person name="Cusick C."/>
            <person name="Young S."/>
            <person name="Neafsey D."/>
            <person name="Nusbaum C."/>
            <person name="Birren B."/>
        </authorList>
    </citation>
    <scope>NUCLEOTIDE SEQUENCE</scope>
    <source>
        <strain evidence="7">9D6_DIV0238</strain>
    </source>
</reference>
<dbReference type="InterPro" id="IPR016032">
    <property type="entry name" value="Sig_transdc_resp-reg_C-effctor"/>
</dbReference>
<evidence type="ECO:0000313" key="8">
    <source>
        <dbReference type="Proteomes" id="UP000196151"/>
    </source>
</evidence>
<evidence type="ECO:0000259" key="5">
    <source>
        <dbReference type="PROSITE" id="PS51755"/>
    </source>
</evidence>
<dbReference type="Pfam" id="PF00486">
    <property type="entry name" value="Trans_reg_C"/>
    <property type="match status" value="1"/>
</dbReference>
<keyword evidence="2 4" id="KW-0238">DNA-binding</keyword>
<reference evidence="7" key="2">
    <citation type="submission" date="2017-05" db="EMBL/GenBank/DDBJ databases">
        <authorList>
            <consortium name="The Broad Institute Genomics Platform"/>
            <consortium name="The Broad Institute Genomic Center for Infectious Diseases"/>
            <person name="Earl A."/>
            <person name="Manson A."/>
            <person name="Schwartman J."/>
            <person name="Gilmore M."/>
            <person name="Abouelleil A."/>
            <person name="Cao P."/>
            <person name="Chapman S."/>
            <person name="Cusick C."/>
            <person name="Shea T."/>
            <person name="Young S."/>
            <person name="Neafsey D."/>
            <person name="Nusbaum C."/>
            <person name="Birren B."/>
        </authorList>
    </citation>
    <scope>NUCLEOTIDE SEQUENCE</scope>
    <source>
        <strain evidence="7">9D6_DIV0238</strain>
    </source>
</reference>